<evidence type="ECO:0000259" key="13">
    <source>
        <dbReference type="PROSITE" id="PS51123"/>
    </source>
</evidence>
<evidence type="ECO:0000256" key="7">
    <source>
        <dbReference type="ARBA" id="ARBA00023114"/>
    </source>
</evidence>
<keyword evidence="12" id="KW-0732">Signal</keyword>
<dbReference type="SUPFAM" id="SSF103088">
    <property type="entry name" value="OmpA-like"/>
    <property type="match status" value="1"/>
</dbReference>
<dbReference type="eggNOG" id="COG2885">
    <property type="taxonomic scope" value="Bacteria"/>
</dbReference>
<evidence type="ECO:0000256" key="10">
    <source>
        <dbReference type="PROSITE-ProRule" id="PRU00473"/>
    </source>
</evidence>
<dbReference type="InterPro" id="IPR000498">
    <property type="entry name" value="OmpA-like_TM_dom"/>
</dbReference>
<evidence type="ECO:0000256" key="3">
    <source>
        <dbReference type="ARBA" id="ARBA00022448"/>
    </source>
</evidence>
<dbReference type="Pfam" id="PF01389">
    <property type="entry name" value="OmpA_membrane"/>
    <property type="match status" value="1"/>
</dbReference>
<dbReference type="PANTHER" id="PTHR30329">
    <property type="entry name" value="STATOR ELEMENT OF FLAGELLAR MOTOR COMPLEX"/>
    <property type="match status" value="1"/>
</dbReference>
<keyword evidence="5" id="KW-0812">Transmembrane</keyword>
<organism evidence="14 15">
    <name type="scientific">Vibrio genomosp. F10 str. ZF-129</name>
    <dbReference type="NCBI Taxonomy" id="1187848"/>
    <lineage>
        <taxon>Bacteria</taxon>
        <taxon>Pseudomonadati</taxon>
        <taxon>Pseudomonadota</taxon>
        <taxon>Gammaproteobacteria</taxon>
        <taxon>Vibrionales</taxon>
        <taxon>Vibrionaceae</taxon>
        <taxon>Vibrio</taxon>
    </lineage>
</organism>
<dbReference type="GO" id="GO:0046930">
    <property type="term" value="C:pore complex"/>
    <property type="evidence" value="ECO:0007669"/>
    <property type="project" value="UniProtKB-KW"/>
</dbReference>
<evidence type="ECO:0000256" key="1">
    <source>
        <dbReference type="ARBA" id="ARBA00004571"/>
    </source>
</evidence>
<dbReference type="eggNOG" id="COG3637">
    <property type="taxonomic scope" value="Bacteria"/>
</dbReference>
<dbReference type="InterPro" id="IPR036737">
    <property type="entry name" value="OmpA-like_sf"/>
</dbReference>
<gene>
    <name evidence="14" type="ORF">A1QO_14105</name>
</gene>
<dbReference type="InterPro" id="IPR050330">
    <property type="entry name" value="Bact_OuterMem_StrucFunc"/>
</dbReference>
<evidence type="ECO:0000313" key="14">
    <source>
        <dbReference type="EMBL" id="OEE31250.1"/>
    </source>
</evidence>
<keyword evidence="4" id="KW-1134">Transmembrane beta strand</keyword>
<dbReference type="Gene3D" id="2.40.160.20">
    <property type="match status" value="1"/>
</dbReference>
<dbReference type="RefSeq" id="WP_017040991.1">
    <property type="nucleotide sequence ID" value="NZ_AJYQ02000128.1"/>
</dbReference>
<proteinExistence type="inferred from homology"/>
<comment type="subcellular location">
    <subcellularLocation>
        <location evidence="1">Cell outer membrane</location>
        <topology evidence="1">Multi-pass membrane protein</topology>
    </subcellularLocation>
</comment>
<evidence type="ECO:0000256" key="8">
    <source>
        <dbReference type="ARBA" id="ARBA00023136"/>
    </source>
</evidence>
<keyword evidence="3" id="KW-0813">Transport</keyword>
<feature type="domain" description="OmpA-like" evidence="13">
    <location>
        <begin position="254"/>
        <end position="371"/>
    </location>
</feature>
<evidence type="ECO:0000256" key="4">
    <source>
        <dbReference type="ARBA" id="ARBA00022452"/>
    </source>
</evidence>
<feature type="signal peptide" evidence="12">
    <location>
        <begin position="1"/>
        <end position="20"/>
    </location>
</feature>
<dbReference type="SUPFAM" id="SSF56925">
    <property type="entry name" value="OMPA-like"/>
    <property type="match status" value="1"/>
</dbReference>
<dbReference type="PRINTS" id="PR01023">
    <property type="entry name" value="NAFLGMOTY"/>
</dbReference>
<feature type="region of interest" description="Disordered" evidence="11">
    <location>
        <begin position="203"/>
        <end position="222"/>
    </location>
</feature>
<dbReference type="GO" id="GO:0006811">
    <property type="term" value="P:monoatomic ion transport"/>
    <property type="evidence" value="ECO:0007669"/>
    <property type="project" value="UniProtKB-KW"/>
</dbReference>
<evidence type="ECO:0000256" key="2">
    <source>
        <dbReference type="ARBA" id="ARBA00005710"/>
    </source>
</evidence>
<dbReference type="InterPro" id="IPR006664">
    <property type="entry name" value="OMP_bac"/>
</dbReference>
<accession>A0A1E5BAX4</accession>
<dbReference type="EMBL" id="AJYQ02000128">
    <property type="protein sequence ID" value="OEE31250.1"/>
    <property type="molecule type" value="Genomic_DNA"/>
</dbReference>
<evidence type="ECO:0000256" key="11">
    <source>
        <dbReference type="SAM" id="MobiDB-lite"/>
    </source>
</evidence>
<dbReference type="AlphaFoldDB" id="A0A1E5BAX4"/>
<comment type="similarity">
    <text evidence="2">Belongs to the outer membrane OOP (TC 1.B.6) superfamily. OmpA family.</text>
</comment>
<comment type="caution">
    <text evidence="14">The sequence shown here is derived from an EMBL/GenBank/DDBJ whole genome shotgun (WGS) entry which is preliminary data.</text>
</comment>
<evidence type="ECO:0000256" key="5">
    <source>
        <dbReference type="ARBA" id="ARBA00022692"/>
    </source>
</evidence>
<dbReference type="InterPro" id="IPR006665">
    <property type="entry name" value="OmpA-like"/>
</dbReference>
<dbReference type="PROSITE" id="PS51123">
    <property type="entry name" value="OMPA_2"/>
    <property type="match status" value="1"/>
</dbReference>
<evidence type="ECO:0000313" key="15">
    <source>
        <dbReference type="Proteomes" id="UP000094741"/>
    </source>
</evidence>
<dbReference type="CDD" id="cd07185">
    <property type="entry name" value="OmpA_C-like"/>
    <property type="match status" value="1"/>
</dbReference>
<dbReference type="GO" id="GO:0009279">
    <property type="term" value="C:cell outer membrane"/>
    <property type="evidence" value="ECO:0007669"/>
    <property type="project" value="UniProtKB-SubCell"/>
</dbReference>
<dbReference type="Pfam" id="PF00691">
    <property type="entry name" value="OmpA"/>
    <property type="match status" value="1"/>
</dbReference>
<dbReference type="OrthoDB" id="9782229at2"/>
<protein>
    <recommendedName>
        <fullName evidence="13">OmpA-like domain-containing protein</fullName>
    </recommendedName>
</protein>
<evidence type="ECO:0000256" key="9">
    <source>
        <dbReference type="ARBA" id="ARBA00023237"/>
    </source>
</evidence>
<keyword evidence="6" id="KW-0406">Ion transport</keyword>
<feature type="chain" id="PRO_5009171420" description="OmpA-like domain-containing protein" evidence="12">
    <location>
        <begin position="21"/>
        <end position="382"/>
    </location>
</feature>
<keyword evidence="8 10" id="KW-0472">Membrane</keyword>
<sequence>MKIQKIAIVISLLLSTGASAGGIHEEGEFYLGGKAGGSIFGEPCDGNSVDCEDATEALGLYGGYQINKWLALEGGYDYLGGPTATYPAIDQPNSQVDYESTVQGFELGLKADYALTERLALFGKGGTMLWQVDNDANEPIKGSINESGSGASLMLGTGLEYRLSPSLSTRLEYQYIESVGDDSTGSSDVHVVSLGLDYRFGGASNHSTSPSPVEARASEPMTDREEKAKDMMQEDMMQEKIAAVAVAPQVIETFTQVLSGSSNEALFESNSTEMSAELKVQLLHVLERLQRYPETTVQIIGHTDSLGDANYNLSLSEVRAQKVADYLASQGVSRQRMTVKGVGELNPIASNDTAGGRAHNRRVEIVSPEVTTQSTIIEQKEQ</sequence>
<evidence type="ECO:0000256" key="6">
    <source>
        <dbReference type="ARBA" id="ARBA00023065"/>
    </source>
</evidence>
<dbReference type="Proteomes" id="UP000094741">
    <property type="component" value="Unassembled WGS sequence"/>
</dbReference>
<dbReference type="PRINTS" id="PR01021">
    <property type="entry name" value="OMPADOMAIN"/>
</dbReference>
<keyword evidence="9" id="KW-0998">Cell outer membrane</keyword>
<name>A0A1E5BAX4_9VIBR</name>
<dbReference type="Gene3D" id="3.30.1330.60">
    <property type="entry name" value="OmpA-like domain"/>
    <property type="match status" value="1"/>
</dbReference>
<dbReference type="PANTHER" id="PTHR30329:SF21">
    <property type="entry name" value="LIPOPROTEIN YIAD-RELATED"/>
    <property type="match status" value="1"/>
</dbReference>
<reference evidence="14 15" key="1">
    <citation type="journal article" date="2012" name="Science">
        <title>Ecological populations of bacteria act as socially cohesive units of antibiotic production and resistance.</title>
        <authorList>
            <person name="Cordero O.X."/>
            <person name="Wildschutte H."/>
            <person name="Kirkup B."/>
            <person name="Proehl S."/>
            <person name="Ngo L."/>
            <person name="Hussain F."/>
            <person name="Le Roux F."/>
            <person name="Mincer T."/>
            <person name="Polz M.F."/>
        </authorList>
    </citation>
    <scope>NUCLEOTIDE SEQUENCE [LARGE SCALE GENOMIC DNA]</scope>
    <source>
        <strain evidence="14 15">ZF-129</strain>
    </source>
</reference>
<dbReference type="STRING" id="1187848.A1QO_14105"/>
<evidence type="ECO:0000256" key="12">
    <source>
        <dbReference type="SAM" id="SignalP"/>
    </source>
</evidence>
<keyword evidence="7" id="KW-0626">Porin</keyword>
<dbReference type="InterPro" id="IPR011250">
    <property type="entry name" value="OMP/PagP_B-barrel"/>
</dbReference>
<dbReference type="GO" id="GO:0015288">
    <property type="term" value="F:porin activity"/>
    <property type="evidence" value="ECO:0007669"/>
    <property type="project" value="UniProtKB-KW"/>
</dbReference>